<keyword evidence="3" id="KW-1185">Reference proteome</keyword>
<organism evidence="2 3">
    <name type="scientific">Sordaria brevicollis</name>
    <dbReference type="NCBI Taxonomy" id="83679"/>
    <lineage>
        <taxon>Eukaryota</taxon>
        <taxon>Fungi</taxon>
        <taxon>Dikarya</taxon>
        <taxon>Ascomycota</taxon>
        <taxon>Pezizomycotina</taxon>
        <taxon>Sordariomycetes</taxon>
        <taxon>Sordariomycetidae</taxon>
        <taxon>Sordariales</taxon>
        <taxon>Sordariaceae</taxon>
        <taxon>Sordaria</taxon>
    </lineage>
</organism>
<dbReference type="Proteomes" id="UP001281003">
    <property type="component" value="Unassembled WGS sequence"/>
</dbReference>
<feature type="region of interest" description="Disordered" evidence="1">
    <location>
        <begin position="446"/>
        <end position="499"/>
    </location>
</feature>
<feature type="region of interest" description="Disordered" evidence="1">
    <location>
        <begin position="1"/>
        <end position="41"/>
    </location>
</feature>
<feature type="compositionally biased region" description="Low complexity" evidence="1">
    <location>
        <begin position="15"/>
        <end position="35"/>
    </location>
</feature>
<evidence type="ECO:0000313" key="3">
    <source>
        <dbReference type="Proteomes" id="UP001281003"/>
    </source>
</evidence>
<feature type="compositionally biased region" description="Acidic residues" evidence="1">
    <location>
        <begin position="468"/>
        <end position="479"/>
    </location>
</feature>
<feature type="compositionally biased region" description="Polar residues" evidence="1">
    <location>
        <begin position="488"/>
        <end position="499"/>
    </location>
</feature>
<dbReference type="EMBL" id="JAUTDP010000006">
    <property type="protein sequence ID" value="KAK3398407.1"/>
    <property type="molecule type" value="Genomic_DNA"/>
</dbReference>
<gene>
    <name evidence="2" type="ORF">B0T20DRAFT_411072</name>
</gene>
<reference evidence="2" key="1">
    <citation type="journal article" date="2023" name="Mol. Phylogenet. Evol.">
        <title>Genome-scale phylogeny and comparative genomics of the fungal order Sordariales.</title>
        <authorList>
            <person name="Hensen N."/>
            <person name="Bonometti L."/>
            <person name="Westerberg I."/>
            <person name="Brannstrom I.O."/>
            <person name="Guillou S."/>
            <person name="Cros-Aarteil S."/>
            <person name="Calhoun S."/>
            <person name="Haridas S."/>
            <person name="Kuo A."/>
            <person name="Mondo S."/>
            <person name="Pangilinan J."/>
            <person name="Riley R."/>
            <person name="LaButti K."/>
            <person name="Andreopoulos B."/>
            <person name="Lipzen A."/>
            <person name="Chen C."/>
            <person name="Yan M."/>
            <person name="Daum C."/>
            <person name="Ng V."/>
            <person name="Clum A."/>
            <person name="Steindorff A."/>
            <person name="Ohm R.A."/>
            <person name="Martin F."/>
            <person name="Silar P."/>
            <person name="Natvig D.O."/>
            <person name="Lalanne C."/>
            <person name="Gautier V."/>
            <person name="Ament-Velasquez S.L."/>
            <person name="Kruys A."/>
            <person name="Hutchinson M.I."/>
            <person name="Powell A.J."/>
            <person name="Barry K."/>
            <person name="Miller A.N."/>
            <person name="Grigoriev I.V."/>
            <person name="Debuchy R."/>
            <person name="Gladieux P."/>
            <person name="Hiltunen Thoren M."/>
            <person name="Johannesson H."/>
        </authorList>
    </citation>
    <scope>NUCLEOTIDE SEQUENCE</scope>
    <source>
        <strain evidence="2">FGSC 1904</strain>
    </source>
</reference>
<dbReference type="AlphaFoldDB" id="A0AAE0UBW1"/>
<name>A0AAE0UBW1_SORBR</name>
<proteinExistence type="predicted"/>
<evidence type="ECO:0000256" key="1">
    <source>
        <dbReference type="SAM" id="MobiDB-lite"/>
    </source>
</evidence>
<sequence>MNLVSNAAPKDDQSASDVPSSTTSTATTTSCQPSSLPGQSPLERVPLEIRERICQFVGLKDARSEPPWMRYVKWEDRHQPCKRRRCCRISLCALSLVSRSMVAPAQRALFENINLNRPRTLVGLCRSLLLYPKNRGYIRTIVVSHRKYLGQRYPHDSPGERHSHPCDKPDATAFLNLLGPVISEQQPGTDEFWALESLCDLYHTYRENVEQTLLRFRPDVFIEITDTILALLLHFSPSLHSLSIGGSSWKRWGQVFQYGRAVFRECSASTPITKLVLDASFLEILSNTEFSDNHWYSCLSTVQDLTLNYYHHHNIRGAGEGRFRTTNLGIKMDRLFEWFRAGKPRLRNLQINGFDDCVLLLPFDNHHYHHDHHGGHNWNTILPLFKDSLARLEMSGYREPIDQEENQLISRFGSSSRMLTCLAGLINLVYLKVPLHYVSLHRPRTPVQREMTADSDDDGQGSSGLIWDDPDPSEEEEDNSSVGDSDVVNANGNHGNQQARKPIITADNIHQHIISEFPSSLKIADVIEYENHYVVYPIQYDGVYEEREEKIIRERGVYHIVL</sequence>
<accession>A0AAE0UBW1</accession>
<evidence type="ECO:0000313" key="2">
    <source>
        <dbReference type="EMBL" id="KAK3398407.1"/>
    </source>
</evidence>
<comment type="caution">
    <text evidence="2">The sequence shown here is derived from an EMBL/GenBank/DDBJ whole genome shotgun (WGS) entry which is preliminary data.</text>
</comment>
<reference evidence="2" key="2">
    <citation type="submission" date="2023-07" db="EMBL/GenBank/DDBJ databases">
        <authorList>
            <consortium name="Lawrence Berkeley National Laboratory"/>
            <person name="Haridas S."/>
            <person name="Hensen N."/>
            <person name="Bonometti L."/>
            <person name="Westerberg I."/>
            <person name="Brannstrom I.O."/>
            <person name="Guillou S."/>
            <person name="Cros-Aarteil S."/>
            <person name="Calhoun S."/>
            <person name="Kuo A."/>
            <person name="Mondo S."/>
            <person name="Pangilinan J."/>
            <person name="Riley R."/>
            <person name="LaButti K."/>
            <person name="Andreopoulos B."/>
            <person name="Lipzen A."/>
            <person name="Chen C."/>
            <person name="Yanf M."/>
            <person name="Daum C."/>
            <person name="Ng V."/>
            <person name="Clum A."/>
            <person name="Steindorff A."/>
            <person name="Ohm R."/>
            <person name="Martin F."/>
            <person name="Silar P."/>
            <person name="Natvig D."/>
            <person name="Lalanne C."/>
            <person name="Gautier V."/>
            <person name="Ament-velasquez S.L."/>
            <person name="Kruys A."/>
            <person name="Hutchinson M.I."/>
            <person name="Powell A.J."/>
            <person name="Barry K."/>
            <person name="Miller A.N."/>
            <person name="Grigoriev I.V."/>
            <person name="Debuchy R."/>
            <person name="Gladieux P."/>
            <person name="Thoren M.H."/>
            <person name="Johannesson H."/>
        </authorList>
    </citation>
    <scope>NUCLEOTIDE SEQUENCE</scope>
    <source>
        <strain evidence="2">FGSC 1904</strain>
    </source>
</reference>
<protein>
    <submittedName>
        <fullName evidence="2">Uncharacterized protein</fullName>
    </submittedName>
</protein>